<gene>
    <name evidence="1" type="ORF">QG37_03919</name>
</gene>
<protein>
    <submittedName>
        <fullName evidence="1">Uncharacterized protein</fullName>
    </submittedName>
</protein>
<comment type="caution">
    <text evidence="1">The sequence shown here is derived from an EMBL/GenBank/DDBJ whole genome shotgun (WGS) entry which is preliminary data.</text>
</comment>
<sequence length="38" mass="3960">MMLTAEPVAGAAATNEAVKVVANVKIEVNLIINYSKEG</sequence>
<proteinExistence type="predicted"/>
<name>A0A0L0NYN4_CANAR</name>
<evidence type="ECO:0000313" key="2">
    <source>
        <dbReference type="Proteomes" id="UP000037122"/>
    </source>
</evidence>
<organism evidence="1 2">
    <name type="scientific">Candidozyma auris</name>
    <name type="common">Yeast</name>
    <name type="synonym">Candida auris</name>
    <dbReference type="NCBI Taxonomy" id="498019"/>
    <lineage>
        <taxon>Eukaryota</taxon>
        <taxon>Fungi</taxon>
        <taxon>Dikarya</taxon>
        <taxon>Ascomycota</taxon>
        <taxon>Saccharomycotina</taxon>
        <taxon>Pichiomycetes</taxon>
        <taxon>Metschnikowiaceae</taxon>
        <taxon>Candidozyma</taxon>
    </lineage>
</organism>
<evidence type="ECO:0000313" key="1">
    <source>
        <dbReference type="EMBL" id="KND99124.1"/>
    </source>
</evidence>
<dbReference type="EMBL" id="LGST01000026">
    <property type="protein sequence ID" value="KND99124.1"/>
    <property type="molecule type" value="Genomic_DNA"/>
</dbReference>
<dbReference type="Proteomes" id="UP000037122">
    <property type="component" value="Unassembled WGS sequence"/>
</dbReference>
<dbReference type="AlphaFoldDB" id="A0A0L0NYN4"/>
<reference evidence="2" key="1">
    <citation type="journal article" date="2015" name="BMC Genomics">
        <title>Draft genome of a commonly misdiagnosed multidrug resistant pathogen Candida auris.</title>
        <authorList>
            <person name="Chatterjee S."/>
            <person name="Alampalli S.V."/>
            <person name="Nageshan R.K."/>
            <person name="Chettiar S.T."/>
            <person name="Joshi S."/>
            <person name="Tatu U.S."/>
        </authorList>
    </citation>
    <scope>NUCLEOTIDE SEQUENCE [LARGE SCALE GENOMIC DNA]</scope>
    <source>
        <strain evidence="2">6684</strain>
    </source>
</reference>
<dbReference type="VEuPathDB" id="FungiDB:QG37_03919"/>
<accession>A0A0L0NYN4</accession>